<dbReference type="InterPro" id="IPR050396">
    <property type="entry name" value="Glycosyltr_51/Transpeptidase"/>
</dbReference>
<dbReference type="PATRIC" id="fig|1240678.4.peg.51"/>
<evidence type="ECO:0000313" key="17">
    <source>
        <dbReference type="EMBL" id="KIZ19653.1"/>
    </source>
</evidence>
<comment type="catalytic activity">
    <reaction evidence="13">
        <text>[GlcNAc-(1-&gt;4)-Mur2Ac(oyl-L-Ala-gamma-D-Glu-L-Lys-D-Ala-D-Ala)](n)-di-trans,octa-cis-undecaprenyl diphosphate + beta-D-GlcNAc-(1-&gt;4)-Mur2Ac(oyl-L-Ala-gamma-D-Glu-L-Lys-D-Ala-D-Ala)-di-trans,octa-cis-undecaprenyl diphosphate = [GlcNAc-(1-&gt;4)-Mur2Ac(oyl-L-Ala-gamma-D-Glu-L-Lys-D-Ala-D-Ala)](n+1)-di-trans,octa-cis-undecaprenyl diphosphate + di-trans,octa-cis-undecaprenyl diphosphate + H(+)</text>
        <dbReference type="Rhea" id="RHEA:23708"/>
        <dbReference type="Rhea" id="RHEA-COMP:9602"/>
        <dbReference type="Rhea" id="RHEA-COMP:9603"/>
        <dbReference type="ChEBI" id="CHEBI:15378"/>
        <dbReference type="ChEBI" id="CHEBI:58405"/>
        <dbReference type="ChEBI" id="CHEBI:60033"/>
        <dbReference type="ChEBI" id="CHEBI:78435"/>
        <dbReference type="EC" id="2.4.99.28"/>
    </reaction>
</comment>
<evidence type="ECO:0000256" key="8">
    <source>
        <dbReference type="ARBA" id="ARBA00022960"/>
    </source>
</evidence>
<evidence type="ECO:0000256" key="14">
    <source>
        <dbReference type="SAM" id="MobiDB-lite"/>
    </source>
</evidence>
<gene>
    <name evidence="17" type="ORF">SNA_00225</name>
</gene>
<evidence type="ECO:0000313" key="18">
    <source>
        <dbReference type="Proteomes" id="UP000032458"/>
    </source>
</evidence>
<keyword evidence="10" id="KW-0511">Multifunctional enzyme</keyword>
<dbReference type="FunFam" id="1.10.3810.10:FF:000001">
    <property type="entry name" value="Penicillin-binding protein 1A"/>
    <property type="match status" value="1"/>
</dbReference>
<evidence type="ECO:0000256" key="7">
    <source>
        <dbReference type="ARBA" id="ARBA00022801"/>
    </source>
</evidence>
<dbReference type="SUPFAM" id="SSF53955">
    <property type="entry name" value="Lysozyme-like"/>
    <property type="match status" value="1"/>
</dbReference>
<keyword evidence="18" id="KW-1185">Reference proteome</keyword>
<organism evidence="17 18">
    <name type="scientific">Streptomyces natalensis ATCC 27448</name>
    <dbReference type="NCBI Taxonomy" id="1240678"/>
    <lineage>
        <taxon>Bacteria</taxon>
        <taxon>Bacillati</taxon>
        <taxon>Actinomycetota</taxon>
        <taxon>Actinomycetes</taxon>
        <taxon>Kitasatosporales</taxon>
        <taxon>Streptomycetaceae</taxon>
        <taxon>Streptomyces</taxon>
    </lineage>
</organism>
<dbReference type="PANTHER" id="PTHR32282">
    <property type="entry name" value="BINDING PROTEIN TRANSPEPTIDASE, PUTATIVE-RELATED"/>
    <property type="match status" value="1"/>
</dbReference>
<evidence type="ECO:0000256" key="2">
    <source>
        <dbReference type="ARBA" id="ARBA00007739"/>
    </source>
</evidence>
<dbReference type="GO" id="GO:0009002">
    <property type="term" value="F:serine-type D-Ala-D-Ala carboxypeptidase activity"/>
    <property type="evidence" value="ECO:0007669"/>
    <property type="project" value="UniProtKB-EC"/>
</dbReference>
<dbReference type="PANTHER" id="PTHR32282:SF33">
    <property type="entry name" value="PEPTIDOGLYCAN GLYCOSYLTRANSFERASE"/>
    <property type="match status" value="1"/>
</dbReference>
<dbReference type="Pfam" id="PF00912">
    <property type="entry name" value="Transgly"/>
    <property type="match status" value="1"/>
</dbReference>
<keyword evidence="9" id="KW-0573">Peptidoglycan synthesis</keyword>
<dbReference type="Gene3D" id="1.10.3810.10">
    <property type="entry name" value="Biosynthetic peptidoglycan transglycosylase-like"/>
    <property type="match status" value="1"/>
</dbReference>
<evidence type="ECO:0000256" key="10">
    <source>
        <dbReference type="ARBA" id="ARBA00023268"/>
    </source>
</evidence>
<reference evidence="17 18" key="1">
    <citation type="submission" date="2014-09" db="EMBL/GenBank/DDBJ databases">
        <title>Draft genome sequence of Streptomyces natalensis ATCC 27448, producer of the antifungal pimaricin.</title>
        <authorList>
            <person name="Mendes M.V."/>
            <person name="Beites T."/>
            <person name="Pires S."/>
            <person name="Santos C.L."/>
            <person name="Moradas-Ferreira P."/>
        </authorList>
    </citation>
    <scope>NUCLEOTIDE SEQUENCE [LARGE SCALE GENOMIC DNA]</scope>
    <source>
        <strain evidence="17 18">ATCC 27448</strain>
    </source>
</reference>
<feature type="region of interest" description="Disordered" evidence="14">
    <location>
        <begin position="671"/>
        <end position="732"/>
    </location>
</feature>
<dbReference type="InterPro" id="IPR036950">
    <property type="entry name" value="PBP_transglycosylase"/>
</dbReference>
<dbReference type="GO" id="GO:0008360">
    <property type="term" value="P:regulation of cell shape"/>
    <property type="evidence" value="ECO:0007669"/>
    <property type="project" value="UniProtKB-KW"/>
</dbReference>
<dbReference type="GO" id="GO:0030288">
    <property type="term" value="C:outer membrane-bounded periplasmic space"/>
    <property type="evidence" value="ECO:0007669"/>
    <property type="project" value="TreeGrafter"/>
</dbReference>
<feature type="domain" description="Glycosyl transferase family 51" evidence="16">
    <location>
        <begin position="77"/>
        <end position="261"/>
    </location>
</feature>
<evidence type="ECO:0000259" key="16">
    <source>
        <dbReference type="Pfam" id="PF00912"/>
    </source>
</evidence>
<evidence type="ECO:0000256" key="9">
    <source>
        <dbReference type="ARBA" id="ARBA00022984"/>
    </source>
</evidence>
<evidence type="ECO:0000256" key="4">
    <source>
        <dbReference type="ARBA" id="ARBA00022670"/>
    </source>
</evidence>
<evidence type="ECO:0000256" key="1">
    <source>
        <dbReference type="ARBA" id="ARBA00007090"/>
    </source>
</evidence>
<keyword evidence="4" id="KW-0645">Protease</keyword>
<dbReference type="InterPro" id="IPR001264">
    <property type="entry name" value="Glyco_trans_51"/>
</dbReference>
<proteinExistence type="inferred from homology"/>
<protein>
    <submittedName>
        <fullName evidence="17">Penicillin-binding protein</fullName>
    </submittedName>
</protein>
<comment type="catalytic activity">
    <reaction evidence="12">
        <text>Preferential cleavage: (Ac)2-L-Lys-D-Ala-|-D-Ala. Also transpeptidation of peptidyl-alanyl moieties that are N-acyl substituents of D-alanine.</text>
        <dbReference type="EC" id="3.4.16.4"/>
    </reaction>
</comment>
<dbReference type="RefSeq" id="WP_044362421.1">
    <property type="nucleotide sequence ID" value="NZ_JRKI01000002.1"/>
</dbReference>
<dbReference type="GO" id="GO:0006508">
    <property type="term" value="P:proteolysis"/>
    <property type="evidence" value="ECO:0007669"/>
    <property type="project" value="UniProtKB-KW"/>
</dbReference>
<comment type="caution">
    <text evidence="17">The sequence shown here is derived from an EMBL/GenBank/DDBJ whole genome shotgun (WGS) entry which is preliminary data.</text>
</comment>
<evidence type="ECO:0000256" key="5">
    <source>
        <dbReference type="ARBA" id="ARBA00022676"/>
    </source>
</evidence>
<dbReference type="GO" id="GO:0071555">
    <property type="term" value="P:cell wall organization"/>
    <property type="evidence" value="ECO:0007669"/>
    <property type="project" value="UniProtKB-KW"/>
</dbReference>
<keyword evidence="3" id="KW-0121">Carboxypeptidase</keyword>
<dbReference type="InterPro" id="IPR012338">
    <property type="entry name" value="Beta-lactam/transpept-like"/>
</dbReference>
<feature type="compositionally biased region" description="Gly residues" evidence="14">
    <location>
        <begin position="687"/>
        <end position="696"/>
    </location>
</feature>
<comment type="similarity">
    <text evidence="2">In the N-terminal section; belongs to the glycosyltransferase 51 family.</text>
</comment>
<dbReference type="InterPro" id="IPR023346">
    <property type="entry name" value="Lysozyme-like_dom_sf"/>
</dbReference>
<dbReference type="GO" id="GO:0009252">
    <property type="term" value="P:peptidoglycan biosynthetic process"/>
    <property type="evidence" value="ECO:0007669"/>
    <property type="project" value="UniProtKB-KW"/>
</dbReference>
<dbReference type="Gene3D" id="3.40.710.10">
    <property type="entry name" value="DD-peptidase/beta-lactamase superfamily"/>
    <property type="match status" value="1"/>
</dbReference>
<dbReference type="Proteomes" id="UP000032458">
    <property type="component" value="Unassembled WGS sequence"/>
</dbReference>
<keyword evidence="8" id="KW-0133">Cell shape</keyword>
<evidence type="ECO:0000259" key="15">
    <source>
        <dbReference type="Pfam" id="PF00905"/>
    </source>
</evidence>
<sequence length="732" mass="78140">MAKKREGGGLSRTQMAAKFLGVSVLAGAVLAGIALPAAGALGLTAKGSVEGFDDIPANLKTPPLSQRTTILDADGGEIAKVYSRDRTVVNLKHVSPYMQQAIVAIEDARFYQHGAIDLKGILRALNKNAQSGGVAQGASTLTQQYVKNVFIEEAGDDPDKVAQATQQTLGRKVKELKYAIQLEKELGKRKILQNYLNITFFGQQAYGIEAAAQRYFSKPAKDLNLEESALLAGIVQSPSRYDPVNDPQEAKRRRNTVLQRMADMKDITQAQAHAAAQRPIRLEVSRPQNGCITAVDGAGFFCDYIRKVFLNDKAFGKTRNDRSKRWNQGGMTIHTTLDPQTQKAIQKSVGDHVREDDQVASAATIVEPGTGKILGMGQSRPYGFGPHQTQINLSVDHDMGGGAGYQPGSTFKPVVAAAALEQGTSPYQKYSSPYRMQYPSPVQTCNGEWQGTDATQNENRSEVGPYGMKEATAKSVNTYFVQLISDIGICPAVKMAQKMGIERADGKPLQQVPSMTLGVQEMSPLTMAAGYAAFANGGEYCSPVAIESITDARGRQMQVPQSSCHSAMSKKTSGTINTLLRGVVQDGTGKKAGLKGRDSAGKTGTSDSRYAAWFVGYTPNAAGAVWVGDPLHQRKMYNITIGGVYHDKVYGADTPGPIWRDAMTGALAGRPAPALSTVPIDDPGKGRNNGDGGQNKGGKHRPGGNHDGDNKPGGGWHIPGFPDVLGGGNGGW</sequence>
<keyword evidence="11" id="KW-0961">Cell wall biogenesis/degradation</keyword>
<dbReference type="GO" id="GO:0008658">
    <property type="term" value="F:penicillin binding"/>
    <property type="evidence" value="ECO:0007669"/>
    <property type="project" value="InterPro"/>
</dbReference>
<dbReference type="SUPFAM" id="SSF56601">
    <property type="entry name" value="beta-lactamase/transpeptidase-like"/>
    <property type="match status" value="1"/>
</dbReference>
<dbReference type="InterPro" id="IPR001460">
    <property type="entry name" value="PCN-bd_Tpept"/>
</dbReference>
<evidence type="ECO:0000256" key="6">
    <source>
        <dbReference type="ARBA" id="ARBA00022679"/>
    </source>
</evidence>
<feature type="domain" description="Penicillin-binding protein transpeptidase" evidence="15">
    <location>
        <begin position="362"/>
        <end position="627"/>
    </location>
</feature>
<dbReference type="GO" id="GO:0008955">
    <property type="term" value="F:peptidoglycan glycosyltransferase activity"/>
    <property type="evidence" value="ECO:0007669"/>
    <property type="project" value="UniProtKB-EC"/>
</dbReference>
<evidence type="ECO:0000256" key="11">
    <source>
        <dbReference type="ARBA" id="ARBA00023316"/>
    </source>
</evidence>
<evidence type="ECO:0000256" key="3">
    <source>
        <dbReference type="ARBA" id="ARBA00022645"/>
    </source>
</evidence>
<dbReference type="AlphaFoldDB" id="A0A0D7CTT7"/>
<dbReference type="EMBL" id="JRKI01000002">
    <property type="protein sequence ID" value="KIZ19653.1"/>
    <property type="molecule type" value="Genomic_DNA"/>
</dbReference>
<comment type="similarity">
    <text evidence="1">In the C-terminal section; belongs to the transpeptidase family.</text>
</comment>
<evidence type="ECO:0000256" key="12">
    <source>
        <dbReference type="ARBA" id="ARBA00034000"/>
    </source>
</evidence>
<dbReference type="Pfam" id="PF00905">
    <property type="entry name" value="Transpeptidase"/>
    <property type="match status" value="1"/>
</dbReference>
<keyword evidence="6" id="KW-0808">Transferase</keyword>
<evidence type="ECO:0000256" key="13">
    <source>
        <dbReference type="ARBA" id="ARBA00049902"/>
    </source>
</evidence>
<keyword evidence="7" id="KW-0378">Hydrolase</keyword>
<keyword evidence="5" id="KW-0328">Glycosyltransferase</keyword>
<name>A0A0D7CTT7_9ACTN</name>
<accession>A0A0D7CTT7</accession>